<organism evidence="1 2">
    <name type="scientific">Finegoldia magna</name>
    <name type="common">Peptostreptococcus magnus</name>
    <dbReference type="NCBI Taxonomy" id="1260"/>
    <lineage>
        <taxon>Bacteria</taxon>
        <taxon>Bacillati</taxon>
        <taxon>Bacillota</taxon>
        <taxon>Tissierellia</taxon>
        <taxon>Tissierellales</taxon>
        <taxon>Peptoniphilaceae</taxon>
        <taxon>Finegoldia</taxon>
    </lineage>
</organism>
<evidence type="ECO:0000313" key="2">
    <source>
        <dbReference type="Proteomes" id="UP000502899"/>
    </source>
</evidence>
<evidence type="ECO:0008006" key="3">
    <source>
        <dbReference type="Google" id="ProtNLM"/>
    </source>
</evidence>
<gene>
    <name evidence="1" type="ORF">FOC70_09995</name>
</gene>
<dbReference type="EMBL" id="CP054000">
    <property type="protein sequence ID" value="QKH80659.1"/>
    <property type="molecule type" value="Genomic_DNA"/>
</dbReference>
<proteinExistence type="predicted"/>
<accession>A0A7D4JEC2</accession>
<name>A0A7D4JEC2_FINMA</name>
<sequence>MRIHYFQRYHQKENVATANTMLLLSRLYSYSPNKFFRFLKSEFFMDSFEPEIVFNLQEKSEDSIPDATITQEGFKIVVETKMTDWFYDSQLFNHLKSFRDEKNKLLITLSSELMEKTKLDKFNMELENYNKTQKYPVMHINTTFENLANAIEEVIDDRDYEMKDILNDYREYCHTDGLIPTSDSWKYLRMQLAGTTFNFNKDNNVYYHEAERGFSPYDYLGLYTQKSVRIIGKVCAIIAAVEKDGEIEYEVELGEATQERKETIIKAMEDALSYGYDLKKYKHKYFFVNKFYETDFRKVSKGGSMGARIFDLTKILNTDKLPEVDQIAEILKEKTWE</sequence>
<dbReference type="RefSeq" id="WP_002840824.1">
    <property type="nucleotide sequence ID" value="NZ_CP054000.1"/>
</dbReference>
<reference evidence="1 2" key="1">
    <citation type="submission" date="2020-05" db="EMBL/GenBank/DDBJ databases">
        <title>FDA dAtabase for Regulatory Grade micrObial Sequences (FDA-ARGOS): Supporting development and validation of Infectious Disease Dx tests.</title>
        <authorList>
            <person name="Pederson C."/>
            <person name="Tallon L."/>
            <person name="Sadzewicz L."/>
            <person name="Zhao X."/>
            <person name="Vavikolanu K."/>
            <person name="Mehta A."/>
            <person name="Aluvathingal J."/>
            <person name="Nadendla S."/>
            <person name="Myers T."/>
            <person name="Yan Y."/>
            <person name="Sichtig H."/>
        </authorList>
    </citation>
    <scope>NUCLEOTIDE SEQUENCE [LARGE SCALE GENOMIC DNA]</scope>
    <source>
        <strain evidence="1 2">FDAARGOS_764</strain>
    </source>
</reference>
<protein>
    <recommendedName>
        <fullName evidence="3">PD-(D/E)XK nuclease superfamily protein</fullName>
    </recommendedName>
</protein>
<evidence type="ECO:0000313" key="1">
    <source>
        <dbReference type="EMBL" id="QKH80659.1"/>
    </source>
</evidence>
<dbReference type="Proteomes" id="UP000502899">
    <property type="component" value="Chromosome"/>
</dbReference>
<dbReference type="AlphaFoldDB" id="A0A7D4JEC2"/>